<sequence length="195" mass="22312">MSRIKHFAGDLEEWERSPVTTQELSALTPQSDDLSLREQAERLEELLPYFVRWLYALSLDHPTSEMPLAQLRMCTLLQYGPRNLSSLSEEMGITVSAVTQLADRLEQAGLVVRMVGNQDKRTRMLQLSEKGRQLMEERKALRVQRAEAALAQLPQARRRALLQSLQMLLRTAPTVPDWYMPAHRYGARRKGGPIS</sequence>
<dbReference type="Proteomes" id="UP000014227">
    <property type="component" value="Chromosome I"/>
</dbReference>
<protein>
    <submittedName>
        <fullName evidence="2">Transcriptional regulators</fullName>
    </submittedName>
</protein>
<dbReference type="HOGENOM" id="CLU_1394174_0_0_0"/>
<dbReference type="PATRIC" id="fig|1303518.3.peg.378"/>
<reference evidence="3" key="1">
    <citation type="submission" date="2013-03" db="EMBL/GenBank/DDBJ databases">
        <title>Genome sequence of Chthonomonas calidirosea, the first sequenced genome from the Armatimonadetes phylum (formally candidate division OP10).</title>
        <authorList>
            <person name="Lee K.C.Y."/>
            <person name="Morgan X.C."/>
            <person name="Dunfield P.F."/>
            <person name="Tamas I."/>
            <person name="Houghton K.M."/>
            <person name="Vyssotski M."/>
            <person name="Ryan J.L.J."/>
            <person name="Lagutin K."/>
            <person name="McDonald I.R."/>
            <person name="Stott M.B."/>
        </authorList>
    </citation>
    <scope>NUCLEOTIDE SEQUENCE [LARGE SCALE GENOMIC DNA]</scope>
    <source>
        <strain evidence="3">DSM 23976 / ICMP 18418 / T49</strain>
    </source>
</reference>
<dbReference type="SMART" id="SM00347">
    <property type="entry name" value="HTH_MARR"/>
    <property type="match status" value="1"/>
</dbReference>
<dbReference type="InterPro" id="IPR011991">
    <property type="entry name" value="ArsR-like_HTH"/>
</dbReference>
<evidence type="ECO:0000313" key="3">
    <source>
        <dbReference type="Proteomes" id="UP000014227"/>
    </source>
</evidence>
<dbReference type="SUPFAM" id="SSF46785">
    <property type="entry name" value="Winged helix' DNA-binding domain"/>
    <property type="match status" value="1"/>
</dbReference>
<gene>
    <name evidence="2" type="ORF">CCALI_00371</name>
</gene>
<dbReference type="InterPro" id="IPR036388">
    <property type="entry name" value="WH-like_DNA-bd_sf"/>
</dbReference>
<dbReference type="OrthoDB" id="4807076at2"/>
<proteinExistence type="predicted"/>
<organism evidence="2 3">
    <name type="scientific">Chthonomonas calidirosea (strain DSM 23976 / ICMP 18418 / T49)</name>
    <dbReference type="NCBI Taxonomy" id="1303518"/>
    <lineage>
        <taxon>Bacteria</taxon>
        <taxon>Bacillati</taxon>
        <taxon>Armatimonadota</taxon>
        <taxon>Chthonomonadia</taxon>
        <taxon>Chthonomonadales</taxon>
        <taxon>Chthonomonadaceae</taxon>
        <taxon>Chthonomonas</taxon>
    </lineage>
</organism>
<accession>S0EWS7</accession>
<name>S0EWS7_CHTCT</name>
<dbReference type="AlphaFoldDB" id="S0EWS7"/>
<dbReference type="EMBL" id="HF951689">
    <property type="protein sequence ID" value="CCW34208.1"/>
    <property type="molecule type" value="Genomic_DNA"/>
</dbReference>
<dbReference type="Gene3D" id="1.10.10.10">
    <property type="entry name" value="Winged helix-like DNA-binding domain superfamily/Winged helix DNA-binding domain"/>
    <property type="match status" value="1"/>
</dbReference>
<dbReference type="PANTHER" id="PTHR33164">
    <property type="entry name" value="TRANSCRIPTIONAL REGULATOR, MARR FAMILY"/>
    <property type="match status" value="1"/>
</dbReference>
<dbReference type="PRINTS" id="PR00598">
    <property type="entry name" value="HTHMARR"/>
</dbReference>
<dbReference type="InterPro" id="IPR000835">
    <property type="entry name" value="HTH_MarR-typ"/>
</dbReference>
<dbReference type="CDD" id="cd00090">
    <property type="entry name" value="HTH_ARSR"/>
    <property type="match status" value="1"/>
</dbReference>
<dbReference type="eggNOG" id="COG1846">
    <property type="taxonomic scope" value="Bacteria"/>
</dbReference>
<evidence type="ECO:0000313" key="2">
    <source>
        <dbReference type="EMBL" id="CCW34208.1"/>
    </source>
</evidence>
<dbReference type="RefSeq" id="WP_016481771.1">
    <property type="nucleotide sequence ID" value="NC_021487.1"/>
</dbReference>
<dbReference type="InterPro" id="IPR036390">
    <property type="entry name" value="WH_DNA-bd_sf"/>
</dbReference>
<dbReference type="GO" id="GO:0003700">
    <property type="term" value="F:DNA-binding transcription factor activity"/>
    <property type="evidence" value="ECO:0007669"/>
    <property type="project" value="InterPro"/>
</dbReference>
<dbReference type="InParanoid" id="S0EWS7"/>
<dbReference type="PANTHER" id="PTHR33164:SF94">
    <property type="entry name" value="TRANSCRIPTIONAL REGULATORY PROTEIN-RELATED"/>
    <property type="match status" value="1"/>
</dbReference>
<feature type="domain" description="HTH marR-type" evidence="1">
    <location>
        <begin position="40"/>
        <end position="170"/>
    </location>
</feature>
<evidence type="ECO:0000259" key="1">
    <source>
        <dbReference type="PROSITE" id="PS50995"/>
    </source>
</evidence>
<keyword evidence="3" id="KW-1185">Reference proteome</keyword>
<dbReference type="InterPro" id="IPR039422">
    <property type="entry name" value="MarR/SlyA-like"/>
</dbReference>
<dbReference type="Pfam" id="PF01047">
    <property type="entry name" value="MarR"/>
    <property type="match status" value="1"/>
</dbReference>
<dbReference type="GO" id="GO:0006950">
    <property type="term" value="P:response to stress"/>
    <property type="evidence" value="ECO:0007669"/>
    <property type="project" value="TreeGrafter"/>
</dbReference>
<dbReference type="PROSITE" id="PS50995">
    <property type="entry name" value="HTH_MARR_2"/>
    <property type="match status" value="1"/>
</dbReference>
<dbReference type="KEGG" id="ccz:CCALI_00371"/>
<dbReference type="STRING" id="454171.CP488_00786"/>